<proteinExistence type="predicted"/>
<sequence>MKPFRQIALLTAGMLLLSAAGCGKKEDSQMQDSSSQSTWSMADPSLNLPTLNLGHTTEDMIRRAVVNPGNTARLADAMKRAQAGEKITIGTIGGSITQGTAASTTDERYANRALQWWAKAFPKAQLDFVNAGIGATDSYIGVHRVDADLLSKKPDVVIVEFSVNDTDAALNLQTYDSLVRKILQAENHPAVILLFTTQEDGTSLQDTHMQIGSAYNLPMISYKNAVLPEIEAGKFTWKDISPDNIHPNSVGHGIIGELLWSYFNSVYAKLDQIDTSDLTFTATPVTKDLYAKGQLLDSKTLTPKTMQGFEQAEVSNQFPNDWTTKEGGELTFEVTGSNIGVLYYKTVDGKSGQYCVYVDDRLIQVLDGDFTGGWGNYAQAQQVYTSDTPSTHTVTIKQLEGTDLTQFTVLGLLVS</sequence>
<feature type="domain" description="SGNH hydrolase-type esterase" evidence="2">
    <location>
        <begin position="92"/>
        <end position="253"/>
    </location>
</feature>
<keyword evidence="4" id="KW-1185">Reference proteome</keyword>
<protein>
    <recommendedName>
        <fullName evidence="2">SGNH hydrolase-type esterase domain-containing protein</fullName>
    </recommendedName>
</protein>
<dbReference type="InterPro" id="IPR036514">
    <property type="entry name" value="SGNH_hydro_sf"/>
</dbReference>
<organism evidence="3 4">
    <name type="scientific">Ruminococcus champanellensis (strain DSM 18848 / JCM 17042 / KCTC 15320 / 18P13)</name>
    <dbReference type="NCBI Taxonomy" id="213810"/>
    <lineage>
        <taxon>Bacteria</taxon>
        <taxon>Bacillati</taxon>
        <taxon>Bacillota</taxon>
        <taxon>Clostridia</taxon>
        <taxon>Eubacteriales</taxon>
        <taxon>Oscillospiraceae</taxon>
        <taxon>Ruminococcus</taxon>
    </lineage>
</organism>
<dbReference type="InterPro" id="IPR013830">
    <property type="entry name" value="SGNH_hydro"/>
</dbReference>
<dbReference type="CDD" id="cd00229">
    <property type="entry name" value="SGNH_hydrolase"/>
    <property type="match status" value="1"/>
</dbReference>
<dbReference type="HOGENOM" id="CLU_035115_0_0_9"/>
<evidence type="ECO:0000259" key="2">
    <source>
        <dbReference type="Pfam" id="PF13472"/>
    </source>
</evidence>
<dbReference type="STRING" id="213810.RUM_07140"/>
<dbReference type="PANTHER" id="PTHR34407:SF1">
    <property type="entry name" value="SGNH HYDROLASE-TYPE ESTERASE DOMAIN-CONTAINING PROTEIN"/>
    <property type="match status" value="1"/>
</dbReference>
<evidence type="ECO:0000313" key="4">
    <source>
        <dbReference type="Proteomes" id="UP000007054"/>
    </source>
</evidence>
<gene>
    <name evidence="3" type="ordered locus">RUM_07140</name>
</gene>
<evidence type="ECO:0000313" key="3">
    <source>
        <dbReference type="EMBL" id="CBL16912.1"/>
    </source>
</evidence>
<reference evidence="3" key="1">
    <citation type="submission" date="2010-03" db="EMBL/GenBank/DDBJ databases">
        <title>The genome sequence of Ruminococcus sp. 18P13.</title>
        <authorList>
            <consortium name="metaHIT consortium -- http://www.metahit.eu/"/>
            <person name="Pajon A."/>
            <person name="Turner K."/>
            <person name="Parkhill J."/>
            <person name="Bernalier A."/>
        </authorList>
    </citation>
    <scope>NUCLEOTIDE SEQUENCE [LARGE SCALE GENOMIC DNA]</scope>
    <source>
        <strain evidence="3">Type strain: 18P13</strain>
    </source>
</reference>
<dbReference type="Proteomes" id="UP000007054">
    <property type="component" value="Chromosome"/>
</dbReference>
<dbReference type="Pfam" id="PF13472">
    <property type="entry name" value="Lipase_GDSL_2"/>
    <property type="match status" value="1"/>
</dbReference>
<reference evidence="3" key="2">
    <citation type="submission" date="2010-03" db="EMBL/GenBank/DDBJ databases">
        <authorList>
            <person name="Pajon A."/>
        </authorList>
    </citation>
    <scope>NUCLEOTIDE SEQUENCE</scope>
    <source>
        <strain evidence="3">Type strain: 18P13</strain>
    </source>
</reference>
<dbReference type="SUPFAM" id="SSF52266">
    <property type="entry name" value="SGNH hydrolase"/>
    <property type="match status" value="1"/>
</dbReference>
<dbReference type="Gene3D" id="2.60.120.260">
    <property type="entry name" value="Galactose-binding domain-like"/>
    <property type="match status" value="1"/>
</dbReference>
<evidence type="ECO:0000256" key="1">
    <source>
        <dbReference type="SAM" id="SignalP"/>
    </source>
</evidence>
<dbReference type="BioCyc" id="RCHA213810:RUM_RS03435-MONOMER"/>
<dbReference type="Gene3D" id="3.40.50.1110">
    <property type="entry name" value="SGNH hydrolase"/>
    <property type="match status" value="1"/>
</dbReference>
<feature type="signal peptide" evidence="1">
    <location>
        <begin position="1"/>
        <end position="19"/>
    </location>
</feature>
<dbReference type="GeneID" id="83155509"/>
<dbReference type="PANTHER" id="PTHR34407">
    <property type="entry name" value="EXPRESSED PROTEIN"/>
    <property type="match status" value="1"/>
</dbReference>
<dbReference type="OrthoDB" id="8233337at2"/>
<dbReference type="KEGG" id="rch:RUM_07140"/>
<accession>D4LBB7</accession>
<dbReference type="PROSITE" id="PS51257">
    <property type="entry name" value="PROKAR_LIPOPROTEIN"/>
    <property type="match status" value="1"/>
</dbReference>
<keyword evidence="1" id="KW-0732">Signal</keyword>
<feature type="chain" id="PRO_5039315883" description="SGNH hydrolase-type esterase domain-containing protein" evidence="1">
    <location>
        <begin position="20"/>
        <end position="415"/>
    </location>
</feature>
<dbReference type="RefSeq" id="WP_015557819.1">
    <property type="nucleotide sequence ID" value="NC_021039.1"/>
</dbReference>
<name>D4LBB7_RUMC1</name>
<dbReference type="AlphaFoldDB" id="D4LBB7"/>
<dbReference type="PATRIC" id="fig|213810.4.peg.606"/>
<dbReference type="EMBL" id="FP929052">
    <property type="protein sequence ID" value="CBL16912.1"/>
    <property type="molecule type" value="Genomic_DNA"/>
</dbReference>